<evidence type="ECO:0000313" key="5">
    <source>
        <dbReference type="EMBL" id="MEA5257899.1"/>
    </source>
</evidence>
<comment type="similarity">
    <text evidence="1">Belongs to the TonB-dependent receptor family.</text>
</comment>
<dbReference type="InterPro" id="IPR000531">
    <property type="entry name" value="Beta-barrel_TonB"/>
</dbReference>
<feature type="transmembrane region" description="Helical" evidence="2">
    <location>
        <begin position="12"/>
        <end position="33"/>
    </location>
</feature>
<keyword evidence="2" id="KW-0812">Transmembrane</keyword>
<keyword evidence="1 2" id="KW-0472">Membrane</keyword>
<accession>A0ABU5QMG4</accession>
<gene>
    <name evidence="5" type="ORF">VB264_08880</name>
</gene>
<feature type="domain" description="TonB-dependent receptor plug" evidence="4">
    <location>
        <begin position="140"/>
        <end position="235"/>
    </location>
</feature>
<feature type="domain" description="TonB-dependent receptor-like beta-barrel" evidence="3">
    <location>
        <begin position="417"/>
        <end position="979"/>
    </location>
</feature>
<comment type="caution">
    <text evidence="5">The sequence shown here is derived from an EMBL/GenBank/DDBJ whole genome shotgun (WGS) entry which is preliminary data.</text>
</comment>
<evidence type="ECO:0000259" key="3">
    <source>
        <dbReference type="Pfam" id="PF00593"/>
    </source>
</evidence>
<evidence type="ECO:0000256" key="1">
    <source>
        <dbReference type="RuleBase" id="RU003357"/>
    </source>
</evidence>
<sequence length="1011" mass="111990">MIKFLRKRCLYWYPFCRIALTATFVFNALFMIAQSTENKTTNVGLFSPVVIDENEEPLANISISNKTNGLKANTDAAGLATISAKKGDKLEIFASGIKIQDYIVGDKLSPLIILSTKNPAVLRSKPLRRLFNTSVQNDLTATSSQAVFNSDLQKSAVTSVLSTLPGRLAGLATNQFTGQPGSDGTSVSLRNQGPLVIIDGIPRQLTVFDLEEIESITVLKDALSTAMMGVRGSDGALVITTRKGNPNNARMSFTAQTAIQQPLRFPKALNSYNYATLYNEALKNDGLAPVYSEQTLQGYLSGSDKYLYPDVNWRDQVLNSSSRQDRYTFSATGGNSFSKYFVSFDHINQTGLLKESDINAYNTNNNFKSYTIRSNVDLQLNPKLSGGIYLLGRILNGNDAGVGTNSILSGLMNTPNNAYPVYNPNNSYGGSQQFQNNLWAQTVGSGYQQNFKRDMLADFYLKRTLDEVTQGLWVRATGSYYATLSENIDRSKKFAVFQRNISPSGQESYQQFGANSDQSNGNGIEFQGRSDYLELSMGYDRTFNKHGFTGLLLANRQNSVTGSDLPLTFTGTSGRFSYNYSKKYIVEMAFGLNGSNRYPEGGTTKYGFFPSVGLAWNATEEDFLKSQDWLSYLKVFGSYGKTGDDNPGYFSYIQTYFDSNSAFFGTGAGSNTSITEQPLANPNITWEKANKLNVGIQGAVFNHQLGFTVEYYRMKYYDLLMQRGHNTAMLGNTYPNENIGQNQYSGVDVQLAWQKSIKNISVYASVNAGIQSSKVLYIDEVNQPFSWMRRTGQPVGQAFGYVADGLFQSTAEATSAPSIIGYTPQAGDIKYKDLNGDGLINQLDQAPIGNQSPLIPFGANLGFHWKAFDFSALFQGAINRNIYLQGNTTWSSTWPFQNGGFGQAFEKHLDRWTPTNPDASFPRVWVGTNIYNQATSSYWMRSGDYVRLKNIELGYTLPAKLLGKIKVSSIRVFANAINLLTFNNDKTIDPESYQSNYPVQRLINFGVNLKL</sequence>
<dbReference type="NCBIfam" id="TIGR04056">
    <property type="entry name" value="OMP_RagA_SusC"/>
    <property type="match status" value="1"/>
</dbReference>
<dbReference type="Proteomes" id="UP001304671">
    <property type="component" value="Unassembled WGS sequence"/>
</dbReference>
<dbReference type="SUPFAM" id="SSF56935">
    <property type="entry name" value="Porins"/>
    <property type="match status" value="1"/>
</dbReference>
<dbReference type="InterPro" id="IPR037066">
    <property type="entry name" value="Plug_dom_sf"/>
</dbReference>
<keyword evidence="1" id="KW-0798">TonB box</keyword>
<keyword evidence="6" id="KW-1185">Reference proteome</keyword>
<dbReference type="Pfam" id="PF00593">
    <property type="entry name" value="TonB_dep_Rec_b-barrel"/>
    <property type="match status" value="1"/>
</dbReference>
<evidence type="ECO:0000313" key="6">
    <source>
        <dbReference type="Proteomes" id="UP001304671"/>
    </source>
</evidence>
<dbReference type="EMBL" id="JAYFUL010000011">
    <property type="protein sequence ID" value="MEA5257899.1"/>
    <property type="molecule type" value="Genomic_DNA"/>
</dbReference>
<evidence type="ECO:0000256" key="2">
    <source>
        <dbReference type="SAM" id="Phobius"/>
    </source>
</evidence>
<organism evidence="5 6">
    <name type="scientific">Arcicella aquatica</name>
    <dbReference type="NCBI Taxonomy" id="217141"/>
    <lineage>
        <taxon>Bacteria</taxon>
        <taxon>Pseudomonadati</taxon>
        <taxon>Bacteroidota</taxon>
        <taxon>Cytophagia</taxon>
        <taxon>Cytophagales</taxon>
        <taxon>Flectobacillaceae</taxon>
        <taxon>Arcicella</taxon>
    </lineage>
</organism>
<dbReference type="Gene3D" id="2.170.130.10">
    <property type="entry name" value="TonB-dependent receptor, plug domain"/>
    <property type="match status" value="1"/>
</dbReference>
<evidence type="ECO:0000259" key="4">
    <source>
        <dbReference type="Pfam" id="PF07715"/>
    </source>
</evidence>
<name>A0ABU5QMG4_9BACT</name>
<reference evidence="5 6" key="1">
    <citation type="submission" date="2023-12" db="EMBL/GenBank/DDBJ databases">
        <title>Novel species of the genus Arcicella isolated from rivers.</title>
        <authorList>
            <person name="Lu H."/>
        </authorList>
    </citation>
    <scope>NUCLEOTIDE SEQUENCE [LARGE SCALE GENOMIC DNA]</scope>
    <source>
        <strain evidence="5 6">LMG 21963</strain>
    </source>
</reference>
<proteinExistence type="inferred from homology"/>
<dbReference type="RefSeq" id="WP_323248595.1">
    <property type="nucleotide sequence ID" value="NZ_JAYFUL010000011.1"/>
</dbReference>
<comment type="subcellular location">
    <subcellularLocation>
        <location evidence="1">Cell outer membrane</location>
    </subcellularLocation>
</comment>
<keyword evidence="2" id="KW-1133">Transmembrane helix</keyword>
<dbReference type="InterPro" id="IPR023996">
    <property type="entry name" value="TonB-dep_OMP_SusC/RagA"/>
</dbReference>
<dbReference type="Pfam" id="PF07715">
    <property type="entry name" value="Plug"/>
    <property type="match status" value="1"/>
</dbReference>
<dbReference type="InterPro" id="IPR012910">
    <property type="entry name" value="Plug_dom"/>
</dbReference>
<protein>
    <submittedName>
        <fullName evidence="5">SusC/RagA family TonB-linked outer membrane protein</fullName>
    </submittedName>
</protein>